<comment type="caution">
    <text evidence="4">The sequence shown here is derived from an EMBL/GenBank/DDBJ whole genome shotgun (WGS) entry which is preliminary data.</text>
</comment>
<dbReference type="CDD" id="cd01398">
    <property type="entry name" value="RPI_A"/>
    <property type="match status" value="1"/>
</dbReference>
<feature type="binding site" evidence="3">
    <location>
        <position position="127"/>
    </location>
    <ligand>
        <name>substrate</name>
    </ligand>
</feature>
<dbReference type="UniPathway" id="UPA00115">
    <property type="reaction ID" value="UER00412"/>
</dbReference>
<accession>A0A7Y4L9Z8</accession>
<dbReference type="NCBIfam" id="NF001924">
    <property type="entry name" value="PRK00702.1"/>
    <property type="match status" value="1"/>
</dbReference>
<evidence type="ECO:0000313" key="5">
    <source>
        <dbReference type="Proteomes" id="UP000541421"/>
    </source>
</evidence>
<keyword evidence="2 3" id="KW-0413">Isomerase</keyword>
<dbReference type="GO" id="GO:0006014">
    <property type="term" value="P:D-ribose metabolic process"/>
    <property type="evidence" value="ECO:0007669"/>
    <property type="project" value="TreeGrafter"/>
</dbReference>
<feature type="binding site" evidence="3">
    <location>
        <begin position="87"/>
        <end position="90"/>
    </location>
    <ligand>
        <name>substrate</name>
    </ligand>
</feature>
<dbReference type="HAMAP" id="MF_00170">
    <property type="entry name" value="Rib_5P_isom_A"/>
    <property type="match status" value="1"/>
</dbReference>
<dbReference type="Gene3D" id="3.40.50.1360">
    <property type="match status" value="1"/>
</dbReference>
<dbReference type="SUPFAM" id="SSF100950">
    <property type="entry name" value="NagB/RpiA/CoA transferase-like"/>
    <property type="match status" value="1"/>
</dbReference>
<dbReference type="Gene3D" id="3.30.70.260">
    <property type="match status" value="1"/>
</dbReference>
<feature type="binding site" evidence="3">
    <location>
        <begin position="34"/>
        <end position="37"/>
    </location>
    <ligand>
        <name>substrate</name>
    </ligand>
</feature>
<dbReference type="NCBIfam" id="TIGR00021">
    <property type="entry name" value="rpiA"/>
    <property type="match status" value="1"/>
</dbReference>
<organism evidence="4 5">
    <name type="scientific">Pelistega europaea</name>
    <dbReference type="NCBI Taxonomy" id="106147"/>
    <lineage>
        <taxon>Bacteria</taxon>
        <taxon>Pseudomonadati</taxon>
        <taxon>Pseudomonadota</taxon>
        <taxon>Betaproteobacteria</taxon>
        <taxon>Burkholderiales</taxon>
        <taxon>Alcaligenaceae</taxon>
        <taxon>Pelistega</taxon>
    </lineage>
</organism>
<dbReference type="PANTHER" id="PTHR11934:SF0">
    <property type="entry name" value="RIBOSE-5-PHOSPHATE ISOMERASE"/>
    <property type="match status" value="1"/>
</dbReference>
<proteinExistence type="inferred from homology"/>
<dbReference type="RefSeq" id="WP_171588638.1">
    <property type="nucleotide sequence ID" value="NZ_JABGBO010000005.1"/>
</dbReference>
<dbReference type="PANTHER" id="PTHR11934">
    <property type="entry name" value="RIBOSE-5-PHOSPHATE ISOMERASE"/>
    <property type="match status" value="1"/>
</dbReference>
<feature type="active site" description="Proton acceptor" evidence="3">
    <location>
        <position position="109"/>
    </location>
</feature>
<dbReference type="InterPro" id="IPR004788">
    <property type="entry name" value="Ribose5P_isomerase_type_A"/>
</dbReference>
<dbReference type="FunFam" id="3.40.50.1360:FF:000001">
    <property type="entry name" value="Ribose-5-phosphate isomerase A"/>
    <property type="match status" value="1"/>
</dbReference>
<evidence type="ECO:0000256" key="3">
    <source>
        <dbReference type="HAMAP-Rule" id="MF_00170"/>
    </source>
</evidence>
<comment type="similarity">
    <text evidence="3">Belongs to the ribose 5-phosphate isomerase family.</text>
</comment>
<dbReference type="SUPFAM" id="SSF75445">
    <property type="entry name" value="D-ribose-5-phosphate isomerase (RpiA), lid domain"/>
    <property type="match status" value="1"/>
</dbReference>
<comment type="subunit">
    <text evidence="3">Homodimer.</text>
</comment>
<dbReference type="GO" id="GO:0009052">
    <property type="term" value="P:pentose-phosphate shunt, non-oxidative branch"/>
    <property type="evidence" value="ECO:0007669"/>
    <property type="project" value="UniProtKB-UniRule"/>
</dbReference>
<dbReference type="AlphaFoldDB" id="A0A7Y4L9Z8"/>
<comment type="pathway">
    <text evidence="3">Carbohydrate degradation; pentose phosphate pathway; D-ribose 5-phosphate from D-ribulose 5-phosphate (non-oxidative stage): step 1/1.</text>
</comment>
<comment type="function">
    <text evidence="3">Catalyzes the reversible conversion of ribose-5-phosphate to ribulose 5-phosphate.</text>
</comment>
<dbReference type="InterPro" id="IPR037171">
    <property type="entry name" value="NagB/RpiA_transferase-like"/>
</dbReference>
<sequence length="223" mass="23619">MAISQQELKQQVAQAAVEYILPLLQANDVVGVGTGSTADLFIDELAQYKHLFRAAAASSERSAQRLAKHGIQVLDLNDVESMPVYVDGADEINALRQMLKGGGGALTREKIVASVAERFVCIADESKVVDALGAFKLPIEVLPMAVASVSRAMSKLGGVAHIREGFITDNGNPIIDVAGFSVKDARELEQRINNIPGVVCCGFFALSPATVALIATQDGVKTL</sequence>
<dbReference type="EMBL" id="JABGBO010000005">
    <property type="protein sequence ID" value="NOL49659.1"/>
    <property type="molecule type" value="Genomic_DNA"/>
</dbReference>
<evidence type="ECO:0000256" key="1">
    <source>
        <dbReference type="ARBA" id="ARBA00001713"/>
    </source>
</evidence>
<evidence type="ECO:0000256" key="2">
    <source>
        <dbReference type="ARBA" id="ARBA00023235"/>
    </source>
</evidence>
<dbReference type="GO" id="GO:0005829">
    <property type="term" value="C:cytosol"/>
    <property type="evidence" value="ECO:0007669"/>
    <property type="project" value="TreeGrafter"/>
</dbReference>
<dbReference type="Pfam" id="PF06026">
    <property type="entry name" value="Rib_5-P_isom_A"/>
    <property type="match status" value="1"/>
</dbReference>
<feature type="binding site" evidence="3">
    <location>
        <begin position="100"/>
        <end position="103"/>
    </location>
    <ligand>
        <name>substrate</name>
    </ligand>
</feature>
<dbReference type="InterPro" id="IPR020672">
    <property type="entry name" value="Ribose5P_isomerase_typA_subgr"/>
</dbReference>
<dbReference type="Proteomes" id="UP000541421">
    <property type="component" value="Unassembled WGS sequence"/>
</dbReference>
<keyword evidence="5" id="KW-1185">Reference proteome</keyword>
<name>A0A7Y4L9Z8_9BURK</name>
<comment type="catalytic activity">
    <reaction evidence="1 3">
        <text>aldehydo-D-ribose 5-phosphate = D-ribulose 5-phosphate</text>
        <dbReference type="Rhea" id="RHEA:14657"/>
        <dbReference type="ChEBI" id="CHEBI:58121"/>
        <dbReference type="ChEBI" id="CHEBI:58273"/>
        <dbReference type="EC" id="5.3.1.6"/>
    </reaction>
</comment>
<reference evidence="4 5" key="1">
    <citation type="submission" date="2020-05" db="EMBL/GenBank/DDBJ databases">
        <authorList>
            <person name="Niu N."/>
        </authorList>
    </citation>
    <scope>NUCLEOTIDE SEQUENCE [LARGE SCALE GENOMIC DNA]</scope>
    <source>
        <strain evidence="4 5">LMG10982</strain>
    </source>
</reference>
<gene>
    <name evidence="3 4" type="primary">rpiA</name>
    <name evidence="4" type="ORF">HKX40_05860</name>
</gene>
<dbReference type="GO" id="GO:0004751">
    <property type="term" value="F:ribose-5-phosphate isomerase activity"/>
    <property type="evidence" value="ECO:0007669"/>
    <property type="project" value="UniProtKB-UniRule"/>
</dbReference>
<protein>
    <recommendedName>
        <fullName evidence="3">Ribose-5-phosphate isomerase A</fullName>
        <ecNumber evidence="3">5.3.1.6</ecNumber>
    </recommendedName>
    <alternativeName>
        <fullName evidence="3">Phosphoriboisomerase A</fullName>
        <shortName evidence="3">PRI</shortName>
    </alternativeName>
</protein>
<dbReference type="EC" id="5.3.1.6" evidence="3"/>
<evidence type="ECO:0000313" key="4">
    <source>
        <dbReference type="EMBL" id="NOL49659.1"/>
    </source>
</evidence>